<feature type="transmembrane region" description="Helical" evidence="12">
    <location>
        <begin position="452"/>
        <end position="471"/>
    </location>
</feature>
<reference evidence="13 14" key="1">
    <citation type="journal article" date="2016" name="Nat. Commun.">
        <title>Thousands of microbial genomes shed light on interconnected biogeochemical processes in an aquifer system.</title>
        <authorList>
            <person name="Anantharaman K."/>
            <person name="Brown C.T."/>
            <person name="Hug L.A."/>
            <person name="Sharon I."/>
            <person name="Castelle C.J."/>
            <person name="Probst A.J."/>
            <person name="Thomas B.C."/>
            <person name="Singh A."/>
            <person name="Wilkins M.J."/>
            <person name="Karaoz U."/>
            <person name="Brodie E.L."/>
            <person name="Williams K.H."/>
            <person name="Hubbard S.S."/>
            <person name="Banfield J.F."/>
        </authorList>
    </citation>
    <scope>NUCLEOTIDE SEQUENCE [LARGE SCALE GENOMIC DNA]</scope>
</reference>
<evidence type="ECO:0000256" key="4">
    <source>
        <dbReference type="ARBA" id="ARBA00022475"/>
    </source>
</evidence>
<comment type="similarity">
    <text evidence="2 11">Belongs to the sodium:solute symporter (SSF) (TC 2.A.21) family.</text>
</comment>
<evidence type="ECO:0000256" key="3">
    <source>
        <dbReference type="ARBA" id="ARBA00022448"/>
    </source>
</evidence>
<feature type="transmembrane region" description="Helical" evidence="12">
    <location>
        <begin position="272"/>
        <end position="290"/>
    </location>
</feature>
<feature type="transmembrane region" description="Helical" evidence="12">
    <location>
        <begin position="174"/>
        <end position="196"/>
    </location>
</feature>
<feature type="transmembrane region" description="Helical" evidence="12">
    <location>
        <begin position="76"/>
        <end position="96"/>
    </location>
</feature>
<keyword evidence="5 12" id="KW-0812">Transmembrane</keyword>
<evidence type="ECO:0000256" key="5">
    <source>
        <dbReference type="ARBA" id="ARBA00022692"/>
    </source>
</evidence>
<keyword evidence="3" id="KW-0813">Transport</keyword>
<dbReference type="GO" id="GO:0006814">
    <property type="term" value="P:sodium ion transport"/>
    <property type="evidence" value="ECO:0007669"/>
    <property type="project" value="UniProtKB-KW"/>
</dbReference>
<evidence type="ECO:0000256" key="6">
    <source>
        <dbReference type="ARBA" id="ARBA00022989"/>
    </source>
</evidence>
<proteinExistence type="inferred from homology"/>
<feature type="transmembrane region" description="Helical" evidence="12">
    <location>
        <begin position="233"/>
        <end position="251"/>
    </location>
</feature>
<dbReference type="PANTHER" id="PTHR42985:SF40">
    <property type="entry name" value="LD47995P-RELATED"/>
    <property type="match status" value="1"/>
</dbReference>
<dbReference type="AlphaFoldDB" id="A0A1F5Y9V2"/>
<dbReference type="Pfam" id="PF00474">
    <property type="entry name" value="SSF"/>
    <property type="match status" value="1"/>
</dbReference>
<comment type="subcellular location">
    <subcellularLocation>
        <location evidence="1">Cell membrane</location>
        <topology evidence="1">Multi-pass membrane protein</topology>
    </subcellularLocation>
</comment>
<dbReference type="EMBL" id="MFIV01000244">
    <property type="protein sequence ID" value="OGF96987.1"/>
    <property type="molecule type" value="Genomic_DNA"/>
</dbReference>
<accession>A0A1F5Y9V2</accession>
<dbReference type="Proteomes" id="UP000176992">
    <property type="component" value="Unassembled WGS sequence"/>
</dbReference>
<evidence type="ECO:0000256" key="1">
    <source>
        <dbReference type="ARBA" id="ARBA00004651"/>
    </source>
</evidence>
<dbReference type="InterPro" id="IPR001734">
    <property type="entry name" value="Na/solute_symporter"/>
</dbReference>
<evidence type="ECO:0000256" key="11">
    <source>
        <dbReference type="RuleBase" id="RU362091"/>
    </source>
</evidence>
<keyword evidence="7" id="KW-0915">Sodium</keyword>
<dbReference type="PROSITE" id="PS50283">
    <property type="entry name" value="NA_SOLUT_SYMP_3"/>
    <property type="match status" value="1"/>
</dbReference>
<keyword evidence="8" id="KW-0406">Ion transport</keyword>
<evidence type="ECO:0000313" key="13">
    <source>
        <dbReference type="EMBL" id="OGF96987.1"/>
    </source>
</evidence>
<feature type="transmembrane region" description="Helical" evidence="12">
    <location>
        <begin position="547"/>
        <end position="565"/>
    </location>
</feature>
<dbReference type="InterPro" id="IPR051163">
    <property type="entry name" value="Sodium:Solute_Symporter_SSF"/>
</dbReference>
<organism evidence="13 14">
    <name type="scientific">Candidatus Glassbacteria bacterium GWA2_58_10</name>
    <dbReference type="NCBI Taxonomy" id="1817865"/>
    <lineage>
        <taxon>Bacteria</taxon>
        <taxon>Candidatus Glassiibacteriota</taxon>
    </lineage>
</organism>
<dbReference type="NCBIfam" id="TIGR00813">
    <property type="entry name" value="sss"/>
    <property type="match status" value="1"/>
</dbReference>
<feature type="transmembrane region" description="Helical" evidence="12">
    <location>
        <begin position="310"/>
        <end position="333"/>
    </location>
</feature>
<feature type="transmembrane region" description="Helical" evidence="12">
    <location>
        <begin position="373"/>
        <end position="392"/>
    </location>
</feature>
<protein>
    <recommendedName>
        <fullName evidence="15">Sodium transporter</fullName>
    </recommendedName>
</protein>
<feature type="transmembrane region" description="Helical" evidence="12">
    <location>
        <begin position="427"/>
        <end position="446"/>
    </location>
</feature>
<comment type="caution">
    <text evidence="13">The sequence shown here is derived from an EMBL/GenBank/DDBJ whole genome shotgun (WGS) entry which is preliminary data.</text>
</comment>
<keyword evidence="10" id="KW-0739">Sodium transport</keyword>
<evidence type="ECO:0000256" key="7">
    <source>
        <dbReference type="ARBA" id="ARBA00023053"/>
    </source>
</evidence>
<evidence type="ECO:0000256" key="2">
    <source>
        <dbReference type="ARBA" id="ARBA00006434"/>
    </source>
</evidence>
<feature type="transmembrane region" description="Helical" evidence="12">
    <location>
        <begin position="145"/>
        <end position="168"/>
    </location>
</feature>
<evidence type="ECO:0000256" key="9">
    <source>
        <dbReference type="ARBA" id="ARBA00023136"/>
    </source>
</evidence>
<gene>
    <name evidence="13" type="ORF">A2Z86_10855</name>
</gene>
<evidence type="ECO:0000256" key="10">
    <source>
        <dbReference type="ARBA" id="ARBA00023201"/>
    </source>
</evidence>
<evidence type="ECO:0000256" key="12">
    <source>
        <dbReference type="SAM" id="Phobius"/>
    </source>
</evidence>
<evidence type="ECO:0008006" key="15">
    <source>
        <dbReference type="Google" id="ProtNLM"/>
    </source>
</evidence>
<sequence length="574" mass="62211">MQNLRLGDWLMIAVYSALMVVIGLYCARYARRGENYFAGGRRVPWWLSGISSWMGAFSAYVFVGLASAIYNVGIAVLYHVLYAMSFAWFAGSLVWAARWRRTGIITVPEYMETRFNLATRQTFAWIVTPFRIADDGVKCYATAKIIAFVFGIPSWLSILGLSLVTIAYTMIGGLWAVMITDMVQFVILVLVMLIVVPVGLEKAGWLAGLVQGAPEHFFRAFHDSTSFHGDFTVLYFVAMWLMHPFLYNGSFTLVQRYTTVPTAADARRSARLSMWLGLVFFPLIIAPPMISRVLYGNALMGSPALMETSYIKLCVDLLPVGMIGVVVVAFMAATMSALSADYNIYGAVLTNDLYHRLINRQASDRRLAVVGKFNTLLVGGLALLVALGVEALGGAFEVMMTILGLMGGPTTIPILLGLWVRRPGAGAAIASVAAGLAFGILAKWYWVLPFSHLVLGNITVSAAVFLLWGWVRPARGALKEKIDRLFDQTLKGDFVQPAQAGAGPAGPEKGSEKDEIPSPFAIVGVILGIIGIALGLVGILAGTGQALRLDSILGLVLLALGGLLVRHGRRIVAD</sequence>
<name>A0A1F5Y9V2_9BACT</name>
<feature type="transmembrane region" description="Helical" evidence="12">
    <location>
        <begin position="398"/>
        <end position="420"/>
    </location>
</feature>
<keyword evidence="9 12" id="KW-0472">Membrane</keyword>
<keyword evidence="6 12" id="KW-1133">Transmembrane helix</keyword>
<feature type="transmembrane region" description="Helical" evidence="12">
    <location>
        <begin position="520"/>
        <end position="541"/>
    </location>
</feature>
<dbReference type="PANTHER" id="PTHR42985">
    <property type="entry name" value="SODIUM-COUPLED MONOCARBOXYLATE TRANSPORTER"/>
    <property type="match status" value="1"/>
</dbReference>
<dbReference type="Gene3D" id="1.20.1730.10">
    <property type="entry name" value="Sodium/glucose cotransporter"/>
    <property type="match status" value="1"/>
</dbReference>
<dbReference type="GO" id="GO:0005886">
    <property type="term" value="C:plasma membrane"/>
    <property type="evidence" value="ECO:0007669"/>
    <property type="project" value="UniProtKB-SubCell"/>
</dbReference>
<evidence type="ECO:0000313" key="14">
    <source>
        <dbReference type="Proteomes" id="UP000176992"/>
    </source>
</evidence>
<keyword evidence="4" id="KW-1003">Cell membrane</keyword>
<dbReference type="GO" id="GO:0015293">
    <property type="term" value="F:symporter activity"/>
    <property type="evidence" value="ECO:0007669"/>
    <property type="project" value="TreeGrafter"/>
</dbReference>
<dbReference type="InterPro" id="IPR038377">
    <property type="entry name" value="Na/Glc_symporter_sf"/>
</dbReference>
<evidence type="ECO:0000256" key="8">
    <source>
        <dbReference type="ARBA" id="ARBA00023065"/>
    </source>
</evidence>
<feature type="transmembrane region" description="Helical" evidence="12">
    <location>
        <begin position="6"/>
        <end position="25"/>
    </location>
</feature>
<feature type="transmembrane region" description="Helical" evidence="12">
    <location>
        <begin position="45"/>
        <end position="70"/>
    </location>
</feature>